<evidence type="ECO:0000313" key="1">
    <source>
        <dbReference type="EMBL" id="RKF83953.1"/>
    </source>
</evidence>
<sequence length="242" mass="27374">MHFPSFWSNSYIVFHFVTFYVSSERNVNSGQGHALLQRASTPSVISNPSIFLKESHHYSTIRKRATLNGNILPGNGVATTGLKPKRTLLAYECGNQPFKMDYLKFSKTVMNTKPIKDKVKREFPKIQLLSLPGSKHKNPIQYKVWPVLPNGSIYVEGPPGDYFMFVRKNKIRSVAKQVNSKYNFCKKKFGNSPVRGRVVNEPIHPLPVGSNSSLIPQGNTLRLQLNQSQYPRITPLNAKSLQ</sequence>
<evidence type="ECO:0000313" key="2">
    <source>
        <dbReference type="Proteomes" id="UP000285326"/>
    </source>
</evidence>
<accession>A0A420JAX6</accession>
<proteinExistence type="predicted"/>
<gene>
    <name evidence="1" type="ORF">GcM1_150007</name>
</gene>
<name>A0A420JAX6_9PEZI</name>
<reference evidence="1 2" key="1">
    <citation type="journal article" date="2018" name="BMC Genomics">
        <title>Comparative genome analyses reveal sequence features reflecting distinct modes of host-adaptation between dicot and monocot powdery mildew.</title>
        <authorList>
            <person name="Wu Y."/>
            <person name="Ma X."/>
            <person name="Pan Z."/>
            <person name="Kale S.D."/>
            <person name="Song Y."/>
            <person name="King H."/>
            <person name="Zhang Q."/>
            <person name="Presley C."/>
            <person name="Deng X."/>
            <person name="Wei C.I."/>
            <person name="Xiao S."/>
        </authorList>
    </citation>
    <scope>NUCLEOTIDE SEQUENCE [LARGE SCALE GENOMIC DNA]</scope>
    <source>
        <strain evidence="1">UMSG1</strain>
    </source>
</reference>
<protein>
    <submittedName>
        <fullName evidence="1">Uncharacterized protein</fullName>
    </submittedName>
</protein>
<dbReference type="Proteomes" id="UP000285326">
    <property type="component" value="Unassembled WGS sequence"/>
</dbReference>
<comment type="caution">
    <text evidence="1">The sequence shown here is derived from an EMBL/GenBank/DDBJ whole genome shotgun (WGS) entry which is preliminary data.</text>
</comment>
<dbReference type="AlphaFoldDB" id="A0A420JAX6"/>
<organism evidence="1 2">
    <name type="scientific">Golovinomyces cichoracearum</name>
    <dbReference type="NCBI Taxonomy" id="62708"/>
    <lineage>
        <taxon>Eukaryota</taxon>
        <taxon>Fungi</taxon>
        <taxon>Dikarya</taxon>
        <taxon>Ascomycota</taxon>
        <taxon>Pezizomycotina</taxon>
        <taxon>Leotiomycetes</taxon>
        <taxon>Erysiphales</taxon>
        <taxon>Erysiphaceae</taxon>
        <taxon>Golovinomyces</taxon>
    </lineage>
</organism>
<dbReference type="EMBL" id="MCBS01015054">
    <property type="protein sequence ID" value="RKF83953.1"/>
    <property type="molecule type" value="Genomic_DNA"/>
</dbReference>